<comment type="similarity">
    <text evidence="5">Belongs to the peptidase S8 family.</text>
</comment>
<evidence type="ECO:0000256" key="2">
    <source>
        <dbReference type="ARBA" id="ARBA00022801"/>
    </source>
</evidence>
<sequence length="1670" mass="171958">MSANVSVMHYAPEHKLSPAWGEVEALVARGSSVDKLGIATRVRANQLLVGVVVAFSPLSGRRGAHNAGLAALRDWPEALRQRFGAAGVQLGRGAAHSLVVWSPAALLPAVGAWLAAQPAVHWVEPLPRLRQHNREASAIVQAGTAASDDGGLDYTNPTYHPAWAAGLTGSGQVIGAGDSGVDRFHCFFYDPDVDWDASVSYQDGVQTFSSTQHRKIRYYRAYGDMSDYNGHGTHTMGTLLGSMIGGLNYTASSSSSSAYGSNDPATTAQYVGMAPDAKLAFIDLANGASSSIYTPADIEGQYFAYTTAVGAALHSDSWGGSTVQYDYLAAQVDDYHWQHPEFLAFFAAGNDGQLYGSGNSETTVTSPATAKNIVAVGATQTAGESLGAYASRYTTYDATVSMAGQEYSTFKVMQSAFGGALSTLGSETYKLVAADPALACSAPLNDGGNASGAVVLVERGSCYLSDKVATVQVAGGAAALIADNVLGGYFVAGADDGASVSIPSATLTRRLGQTLRTALASGLELRVAFAPAQAPPTSQSFNNLASYSSQGPTPDGRVKPDLVAPGSLYSAKAAASVGSQTCALTGMQGTSMATPATAGSAALVRQYYVEGRYAGNATSNGGGSFTPSGALLKATLISGAASLTGYEALTGMPIDPPPSFRQGFGRVQLETTMPNDGRRASEASTSSTSSAFALQVVDRVPIAQGATHRYCVRSTGGPLTVTLVWTDYPALPSAAKALVNDLDLTVRAAGYSGIPLLGNGGSIANESVPDRENNVEQVSLAYVPAGAVSIEIAGYYVYPGSGDAQPYALTVNGAFSGALSFPSGSDDAQECTIVVPEISSGPQGPTNETPVRFAFGARGGSSISGLAWECRLTDGDGAIGASGTQNWTACDSPAEFSGLRDGGYVFSVRATGESTLANRTFFLDTSAPELTFSSNSFPAAGASTDAAIANVSFSATDALSVRFQCALSVAGGADAQGETVFLGGINVLEWGLGGALQNCTSPMAFHWLLPGRWTLAVQATDAAGNQADVSNYTWTVAFDAAQPYTRLTNGLLGRSRLVSDVVFDFATLQQASDGGVAAIADQGAECALVEDYASAASLGDASWAACSRPRSLGNLSEGSYAFFVRPSSLNAVSSSALQSALTDGTGRVAGSAFVLDGTPPVASFSSRPASILAVTNVNIPFDANEAGASFNCSVSGPGFEDQSRACTSPLQLKDLTDGNYTVTVVPSDLVGNIGRPITTSFTVDATPPVFESVSYPPATSGSSLTVDFTVSDGNGTGIAYTICRLVSGDTIAESTGTADASGWRNCSSPVTWTSLTENHWILEIEAFDRAGNANSTGDLDFWVDRTPPVIRVSQGPSRFATVQGTLSFSFAEVFSSGGNQSAAPMAAYQLRLASISQDEFDRLKNGTASTDASGNKLASAGRRLLQAADAGAAQGSGTVSASDALAGWANCSASCEVSGLDSGTYTYQVRGIDLADNVGNETAPVAFAFEATNSGGGGSSGLPTWAIGVIAGVGGAALLALFTWCACALCRNRRRKPPPPPPTVAPAVGWPAHAGGAPPGGQYYQPNPVYTPRPPNVGYPPAPYRPAAAVEEQQLAYALAASEYEARVQAQKREEAERAARRGGATGGAPNGSQQAPMNGQADEDAQLRAAIEASLREQNVTRQWDPWRG</sequence>
<dbReference type="Pfam" id="PF02225">
    <property type="entry name" value="PA"/>
    <property type="match status" value="1"/>
</dbReference>
<dbReference type="InterPro" id="IPR000209">
    <property type="entry name" value="Peptidase_S8/S53_dom"/>
</dbReference>
<feature type="compositionally biased region" description="Basic and acidic residues" evidence="6">
    <location>
        <begin position="1611"/>
        <end position="1620"/>
    </location>
</feature>
<comment type="caution">
    <text evidence="10">The sequence shown here is derived from an EMBL/GenBank/DDBJ whole genome shotgun (WGS) entry which is preliminary data.</text>
</comment>
<evidence type="ECO:0000256" key="6">
    <source>
        <dbReference type="SAM" id="MobiDB-lite"/>
    </source>
</evidence>
<evidence type="ECO:0000256" key="7">
    <source>
        <dbReference type="SAM" id="Phobius"/>
    </source>
</evidence>
<dbReference type="Pfam" id="PF00082">
    <property type="entry name" value="Peptidase_S8"/>
    <property type="match status" value="1"/>
</dbReference>
<dbReference type="PRINTS" id="PR00723">
    <property type="entry name" value="SUBTILISIN"/>
</dbReference>
<dbReference type="GO" id="GO:0006508">
    <property type="term" value="P:proteolysis"/>
    <property type="evidence" value="ECO:0007669"/>
    <property type="project" value="UniProtKB-KW"/>
</dbReference>
<gene>
    <name evidence="10" type="ORF">QBZ16_000795</name>
</gene>
<dbReference type="PANTHER" id="PTHR43399">
    <property type="entry name" value="SUBTILISIN-RELATED"/>
    <property type="match status" value="1"/>
</dbReference>
<dbReference type="InterPro" id="IPR023828">
    <property type="entry name" value="Peptidase_S8_Ser-AS"/>
</dbReference>
<feature type="active site" description="Charge relay system" evidence="4 5">
    <location>
        <position position="231"/>
    </location>
</feature>
<dbReference type="InterPro" id="IPR036852">
    <property type="entry name" value="Peptidase_S8/S53_dom_sf"/>
</dbReference>
<reference evidence="10" key="1">
    <citation type="submission" date="2021-01" db="EMBL/GenBank/DDBJ databases">
        <authorList>
            <person name="Eckstrom K.M.E."/>
        </authorList>
    </citation>
    <scope>NUCLEOTIDE SEQUENCE</scope>
    <source>
        <strain evidence="10">UVCC 0001</strain>
    </source>
</reference>
<dbReference type="PROSITE" id="PS50330">
    <property type="entry name" value="UIM"/>
    <property type="match status" value="1"/>
</dbReference>
<keyword evidence="11" id="KW-1185">Reference proteome</keyword>
<dbReference type="InterPro" id="IPR003903">
    <property type="entry name" value="UIM_dom"/>
</dbReference>
<evidence type="ECO:0000256" key="5">
    <source>
        <dbReference type="PROSITE-ProRule" id="PRU01240"/>
    </source>
</evidence>
<evidence type="ECO:0000259" key="8">
    <source>
        <dbReference type="Pfam" id="PF00082"/>
    </source>
</evidence>
<dbReference type="SUPFAM" id="SSF52025">
    <property type="entry name" value="PA domain"/>
    <property type="match status" value="1"/>
</dbReference>
<dbReference type="InterPro" id="IPR051048">
    <property type="entry name" value="Peptidase_S8/S53_subtilisin"/>
</dbReference>
<dbReference type="SUPFAM" id="SSF52743">
    <property type="entry name" value="Subtilisin-like"/>
    <property type="match status" value="1"/>
</dbReference>
<protein>
    <recommendedName>
        <fullName evidence="12">Subtilisin</fullName>
    </recommendedName>
</protein>
<dbReference type="InterPro" id="IPR003137">
    <property type="entry name" value="PA_domain"/>
</dbReference>
<feature type="compositionally biased region" description="Polar residues" evidence="6">
    <location>
        <begin position="535"/>
        <end position="552"/>
    </location>
</feature>
<keyword evidence="7" id="KW-0812">Transmembrane</keyword>
<keyword evidence="2 5" id="KW-0378">Hydrolase</keyword>
<dbReference type="Gene3D" id="2.60.120.380">
    <property type="match status" value="1"/>
</dbReference>
<dbReference type="PANTHER" id="PTHR43399:SF5">
    <property type="entry name" value="PEPTIDASE S8 FAMILY WITH PROTEASE-ASSOCIATED DOMAIN"/>
    <property type="match status" value="1"/>
</dbReference>
<feature type="domain" description="Peptidase S8/S53" evidence="8">
    <location>
        <begin position="169"/>
        <end position="640"/>
    </location>
</feature>
<proteinExistence type="inferred from homology"/>
<feature type="active site" description="Charge relay system" evidence="4 5">
    <location>
        <position position="591"/>
    </location>
</feature>
<dbReference type="PROSITE" id="PS51892">
    <property type="entry name" value="SUBTILASE"/>
    <property type="match status" value="1"/>
</dbReference>
<feature type="region of interest" description="Disordered" evidence="6">
    <location>
        <begin position="1610"/>
        <end position="1670"/>
    </location>
</feature>
<feature type="region of interest" description="Disordered" evidence="6">
    <location>
        <begin position="1558"/>
        <end position="1577"/>
    </location>
</feature>
<evidence type="ECO:0000256" key="3">
    <source>
        <dbReference type="ARBA" id="ARBA00022825"/>
    </source>
</evidence>
<organism evidence="10 11">
    <name type="scientific">Prototheca wickerhamii</name>
    <dbReference type="NCBI Taxonomy" id="3111"/>
    <lineage>
        <taxon>Eukaryota</taxon>
        <taxon>Viridiplantae</taxon>
        <taxon>Chlorophyta</taxon>
        <taxon>core chlorophytes</taxon>
        <taxon>Trebouxiophyceae</taxon>
        <taxon>Chlorellales</taxon>
        <taxon>Chlorellaceae</taxon>
        <taxon>Prototheca</taxon>
    </lineage>
</organism>
<evidence type="ECO:0008006" key="12">
    <source>
        <dbReference type="Google" id="ProtNLM"/>
    </source>
</evidence>
<dbReference type="Gene3D" id="3.50.30.30">
    <property type="match status" value="1"/>
</dbReference>
<evidence type="ECO:0000313" key="10">
    <source>
        <dbReference type="EMBL" id="KAK2080941.1"/>
    </source>
</evidence>
<feature type="active site" description="Charge relay system" evidence="4 5">
    <location>
        <position position="178"/>
    </location>
</feature>
<dbReference type="InterPro" id="IPR046450">
    <property type="entry name" value="PA_dom_sf"/>
</dbReference>
<dbReference type="InterPro" id="IPR034058">
    <property type="entry name" value="TagA/B/C/D_pept_dom"/>
</dbReference>
<name>A0AAD9MPD1_PROWI</name>
<evidence type="ECO:0000259" key="9">
    <source>
        <dbReference type="Pfam" id="PF02225"/>
    </source>
</evidence>
<dbReference type="InterPro" id="IPR015500">
    <property type="entry name" value="Peptidase_S8_subtilisin-rel"/>
</dbReference>
<dbReference type="EMBL" id="JASFZW010000001">
    <property type="protein sequence ID" value="KAK2080941.1"/>
    <property type="molecule type" value="Genomic_DNA"/>
</dbReference>
<keyword evidence="7" id="KW-0472">Membrane</keyword>
<accession>A0AAD9MPD1</accession>
<keyword evidence="3 5" id="KW-0720">Serine protease</keyword>
<feature type="domain" description="PA" evidence="9">
    <location>
        <begin position="428"/>
        <end position="515"/>
    </location>
</feature>
<feature type="transmembrane region" description="Helical" evidence="7">
    <location>
        <begin position="1505"/>
        <end position="1529"/>
    </location>
</feature>
<feature type="region of interest" description="Disordered" evidence="6">
    <location>
        <begin position="534"/>
        <end position="556"/>
    </location>
</feature>
<dbReference type="InterPro" id="IPR008979">
    <property type="entry name" value="Galactose-bd-like_sf"/>
</dbReference>
<dbReference type="GO" id="GO:0004252">
    <property type="term" value="F:serine-type endopeptidase activity"/>
    <property type="evidence" value="ECO:0007669"/>
    <property type="project" value="UniProtKB-UniRule"/>
</dbReference>
<dbReference type="SMART" id="SM00726">
    <property type="entry name" value="UIM"/>
    <property type="match status" value="2"/>
</dbReference>
<dbReference type="PROSITE" id="PS00138">
    <property type="entry name" value="SUBTILASE_SER"/>
    <property type="match status" value="1"/>
</dbReference>
<dbReference type="SUPFAM" id="SSF49785">
    <property type="entry name" value="Galactose-binding domain-like"/>
    <property type="match status" value="1"/>
</dbReference>
<evidence type="ECO:0000313" key="11">
    <source>
        <dbReference type="Proteomes" id="UP001255856"/>
    </source>
</evidence>
<evidence type="ECO:0000256" key="1">
    <source>
        <dbReference type="ARBA" id="ARBA00022670"/>
    </source>
</evidence>
<dbReference type="Proteomes" id="UP001255856">
    <property type="component" value="Unassembled WGS sequence"/>
</dbReference>
<keyword evidence="7" id="KW-1133">Transmembrane helix</keyword>
<dbReference type="CDD" id="cd04842">
    <property type="entry name" value="Peptidases_S8_Kp43_protease"/>
    <property type="match status" value="1"/>
</dbReference>
<keyword evidence="1 5" id="KW-0645">Protease</keyword>
<evidence type="ECO:0000256" key="4">
    <source>
        <dbReference type="PIRSR" id="PIRSR615500-1"/>
    </source>
</evidence>
<dbReference type="Gene3D" id="3.40.50.200">
    <property type="entry name" value="Peptidase S8/S53 domain"/>
    <property type="match status" value="1"/>
</dbReference>